<keyword evidence="1" id="KW-0175">Coiled coil</keyword>
<feature type="coiled-coil region" evidence="1">
    <location>
        <begin position="415"/>
        <end position="474"/>
    </location>
</feature>
<dbReference type="WBParaSite" id="Csp11.Scaffold488.g2007.t1">
    <property type="protein sequence ID" value="Csp11.Scaffold488.g2007.t1"/>
    <property type="gene ID" value="Csp11.Scaffold488.g2007"/>
</dbReference>
<reference evidence="4" key="1">
    <citation type="submission" date="2016-11" db="UniProtKB">
        <authorList>
            <consortium name="WormBaseParasite"/>
        </authorList>
    </citation>
    <scope>IDENTIFICATION</scope>
</reference>
<protein>
    <submittedName>
        <fullName evidence="4">Uncharacterized protein</fullName>
    </submittedName>
</protein>
<dbReference type="eggNOG" id="ENOG502THVS">
    <property type="taxonomic scope" value="Eukaryota"/>
</dbReference>
<feature type="region of interest" description="Disordered" evidence="2">
    <location>
        <begin position="755"/>
        <end position="793"/>
    </location>
</feature>
<dbReference type="STRING" id="1561998.A0A1I7T3A0"/>
<keyword evidence="3" id="KW-1185">Reference proteome</keyword>
<name>A0A1I7T3A0_9PELO</name>
<feature type="coiled-coil region" evidence="1">
    <location>
        <begin position="549"/>
        <end position="622"/>
    </location>
</feature>
<feature type="coiled-coil region" evidence="1">
    <location>
        <begin position="211"/>
        <end position="361"/>
    </location>
</feature>
<evidence type="ECO:0000256" key="1">
    <source>
        <dbReference type="SAM" id="Coils"/>
    </source>
</evidence>
<dbReference type="Proteomes" id="UP000095282">
    <property type="component" value="Unplaced"/>
</dbReference>
<sequence length="800" mass="92305">MSADTMIVDSFIRVTNYFASKYGNETGEIGSLVDLWKIHGNMISQMMDCDTKDFRSSDLFYEVLHRKFVLINGSLAEDLNPAEAANGDLLEICKFFVLFLEYLRKDHPDMLSNVLENLNSLQTGFKSVYVLDLFAFFDKLYSEDNVEDWWTCLVHPTDDSESSSGFRTPTRNNSFLSYTTPTATARRLRTATSTARRSPIVEAVDSPTMKFMRSERELKQAKIHLRDAQNHVEDLEKENEQLKKENRKQKITIDDLKADMTGKRATAEEAEKQVQEMCAQLKKLALENEGLQRQLNEYRDTVRTQKRQLEDLEIEKEDNSKKLSKATEDLEDRMRELRRTRDTTEEEIDRYRRSEIELNEKLRVALQEASNLTEHLATVESLKSNLHAENMRLTSALDEVNIVVARSQQDADNTKTLLNEEKELHQKQMEKMQLEKTERTRMAEETIKRLGEELEAERKERRELNQILADLQSNILVNDRSSHDQNEQAVSARVLLESTRQRVNLMQVELDGKNKIIAVQKDQIENAKGILQSEQVIREKCQISFDRRIKEIELAMNGKQAEVDSLKEKMANLSATHQNEIAAQTEEFKLQTEELQRVNEELKKLQEKLAETTKMNVFFEERIKLFEKSDCSRPSSVDSLPEYLESQEAQEDMNMINALTSRKSVAYSVDMNGEDSVRCTPIGFKNEPRESISSLESFGRNSNTRYSMRSDTLTIASNGEFKQPFTPTGPSKERVGVLTARNQRVRPHLQSAYSVELGNSDSPSADEKVVRQGGTPMDTENKQQPKKKRRESFFMRLVNK</sequence>
<evidence type="ECO:0000313" key="4">
    <source>
        <dbReference type="WBParaSite" id="Csp11.Scaffold488.g2007.t1"/>
    </source>
</evidence>
<accession>A0A1I7T3A0</accession>
<proteinExistence type="predicted"/>
<evidence type="ECO:0000256" key="2">
    <source>
        <dbReference type="SAM" id="MobiDB-lite"/>
    </source>
</evidence>
<dbReference type="AlphaFoldDB" id="A0A1I7T3A0"/>
<evidence type="ECO:0000313" key="3">
    <source>
        <dbReference type="Proteomes" id="UP000095282"/>
    </source>
</evidence>
<organism evidence="3 4">
    <name type="scientific">Caenorhabditis tropicalis</name>
    <dbReference type="NCBI Taxonomy" id="1561998"/>
    <lineage>
        <taxon>Eukaryota</taxon>
        <taxon>Metazoa</taxon>
        <taxon>Ecdysozoa</taxon>
        <taxon>Nematoda</taxon>
        <taxon>Chromadorea</taxon>
        <taxon>Rhabditida</taxon>
        <taxon>Rhabditina</taxon>
        <taxon>Rhabditomorpha</taxon>
        <taxon>Rhabditoidea</taxon>
        <taxon>Rhabditidae</taxon>
        <taxon>Peloderinae</taxon>
        <taxon>Caenorhabditis</taxon>
    </lineage>
</organism>